<evidence type="ECO:0000259" key="1">
    <source>
        <dbReference type="Pfam" id="PF00881"/>
    </source>
</evidence>
<protein>
    <submittedName>
        <fullName evidence="2">Unannotated protein</fullName>
    </submittedName>
</protein>
<dbReference type="InterPro" id="IPR000415">
    <property type="entry name" value="Nitroreductase-like"/>
</dbReference>
<dbReference type="GO" id="GO:0016491">
    <property type="term" value="F:oxidoreductase activity"/>
    <property type="evidence" value="ECO:0007669"/>
    <property type="project" value="InterPro"/>
</dbReference>
<name>A0A6J6CD49_9ZZZZ</name>
<dbReference type="SUPFAM" id="SSF55469">
    <property type="entry name" value="FMN-dependent nitroreductase-like"/>
    <property type="match status" value="1"/>
</dbReference>
<accession>A0A6J6CD49</accession>
<sequence>MDLIQDGDPNDPEVIQAKKTYASGRWLADNLDKVPVLLFAWGKPNGESSIFPALWSLQLAATAEGLGTSLTTLLFKKHTQEVLDILGAPPVGEWVPMAMITIGYPTGRWGVAKRQQPHEVAFQNTWGNPVSWTVPEPLWP</sequence>
<reference evidence="2" key="1">
    <citation type="submission" date="2020-05" db="EMBL/GenBank/DDBJ databases">
        <authorList>
            <person name="Chiriac C."/>
            <person name="Salcher M."/>
            <person name="Ghai R."/>
            <person name="Kavagutti S V."/>
        </authorList>
    </citation>
    <scope>NUCLEOTIDE SEQUENCE</scope>
</reference>
<proteinExistence type="predicted"/>
<dbReference type="Gene3D" id="3.40.109.10">
    <property type="entry name" value="NADH Oxidase"/>
    <property type="match status" value="1"/>
</dbReference>
<dbReference type="EMBL" id="CAEZSL010000138">
    <property type="protein sequence ID" value="CAB4549221.1"/>
    <property type="molecule type" value="Genomic_DNA"/>
</dbReference>
<dbReference type="Pfam" id="PF00881">
    <property type="entry name" value="Nitroreductase"/>
    <property type="match status" value="1"/>
</dbReference>
<dbReference type="AlphaFoldDB" id="A0A6J6CD49"/>
<dbReference type="InterPro" id="IPR029479">
    <property type="entry name" value="Nitroreductase"/>
</dbReference>
<gene>
    <name evidence="2" type="ORF">UFOPK1421_01162</name>
</gene>
<feature type="domain" description="Nitroreductase" evidence="1">
    <location>
        <begin position="15"/>
        <end position="104"/>
    </location>
</feature>
<evidence type="ECO:0000313" key="2">
    <source>
        <dbReference type="EMBL" id="CAB4549221.1"/>
    </source>
</evidence>
<organism evidence="2">
    <name type="scientific">freshwater metagenome</name>
    <dbReference type="NCBI Taxonomy" id="449393"/>
    <lineage>
        <taxon>unclassified sequences</taxon>
        <taxon>metagenomes</taxon>
        <taxon>ecological metagenomes</taxon>
    </lineage>
</organism>